<dbReference type="Proteomes" id="UP000092741">
    <property type="component" value="Chromosome 2"/>
</dbReference>
<dbReference type="InterPro" id="IPR044691">
    <property type="entry name" value="DCC1_Trx"/>
</dbReference>
<dbReference type="PANTHER" id="PTHR34290:SF2">
    <property type="entry name" value="OS04G0668800 PROTEIN"/>
    <property type="match status" value="1"/>
</dbReference>
<gene>
    <name evidence="1" type="ORF">BA890_20195</name>
</gene>
<dbReference type="AlphaFoldDB" id="A0AAN0Y7I3"/>
<reference evidence="1 2" key="1">
    <citation type="submission" date="2016-07" db="EMBL/GenBank/DDBJ databases">
        <title>Developing Vibrio natriegens as a novel, fast-growing host for biotechnology.</title>
        <authorList>
            <person name="Weinstock M.T."/>
            <person name="Hesek E.D."/>
            <person name="Wilson C.M."/>
            <person name="Gibson D.G."/>
        </authorList>
    </citation>
    <scope>NUCLEOTIDE SEQUENCE [LARGE SCALE GENOMIC DNA]</scope>
    <source>
        <strain evidence="1 2">ATCC 14048</strain>
    </source>
</reference>
<dbReference type="PANTHER" id="PTHR34290">
    <property type="entry name" value="SI:CH73-390P7.2"/>
    <property type="match status" value="1"/>
</dbReference>
<dbReference type="InterPro" id="IPR007263">
    <property type="entry name" value="DCC1-like"/>
</dbReference>
<organism evidence="1 2">
    <name type="scientific">Vibrio natriegens NBRC 15636 = ATCC 14048 = DSM 759</name>
    <dbReference type="NCBI Taxonomy" id="1219067"/>
    <lineage>
        <taxon>Bacteria</taxon>
        <taxon>Pseudomonadati</taxon>
        <taxon>Pseudomonadota</taxon>
        <taxon>Gammaproteobacteria</taxon>
        <taxon>Vibrionales</taxon>
        <taxon>Vibrionaceae</taxon>
        <taxon>Vibrio</taxon>
    </lineage>
</organism>
<dbReference type="RefSeq" id="WP_020335058.1">
    <property type="nucleotide sequence ID" value="NZ_ATFJ01000033.1"/>
</dbReference>
<protein>
    <submittedName>
        <fullName evidence="1">Redox protein</fullName>
    </submittedName>
</protein>
<dbReference type="GeneID" id="70914401"/>
<name>A0AAN0Y7I3_VIBNA</name>
<dbReference type="KEGG" id="vna:PN96_16350"/>
<dbReference type="EMBL" id="CP016346">
    <property type="protein sequence ID" value="ANQ15048.1"/>
    <property type="molecule type" value="Genomic_DNA"/>
</dbReference>
<dbReference type="Pfam" id="PF04134">
    <property type="entry name" value="DCC1-like"/>
    <property type="match status" value="1"/>
</dbReference>
<proteinExistence type="predicted"/>
<accession>A0AAN0Y7I3</accession>
<evidence type="ECO:0000313" key="2">
    <source>
        <dbReference type="Proteomes" id="UP000092741"/>
    </source>
</evidence>
<sequence>MAKLTIFYDGTCPLCAKEMRALTKRDTHQHIRIVDIYSEAFSAYPQIDVAKANTILHALDDCGNLLLGLDVTYRAWQLVGRGWLYAPLRWPLIRPVADWLYIKFANNRYRISYWLTGTSRCGTDQCSR</sequence>
<dbReference type="GO" id="GO:0015035">
    <property type="term" value="F:protein-disulfide reductase activity"/>
    <property type="evidence" value="ECO:0007669"/>
    <property type="project" value="InterPro"/>
</dbReference>
<evidence type="ECO:0000313" key="1">
    <source>
        <dbReference type="EMBL" id="ANQ15048.1"/>
    </source>
</evidence>
<keyword evidence="2" id="KW-1185">Reference proteome</keyword>